<name>A0A0S4J2Q2_BODSA</name>
<sequence length="483" mass="53317">MSVERGGTQLAITSAERCSPRAQLHLQRLLEGSPPRRLRFHAGSGVFSSSPIHETGSVTTRTGPSPLANVSFYEWCCDEQQCLIKAEERARQALADETFSGTWKDFAAQTHQLLKWFLKEYAGAKDVLATVLPPLATIGNSKEVESQSTSSGEKSSAESTAALQHGNSTFSDLVKRAVLTANEEHIRCTTAMQAVIDIQRRMDAFCAEAMEDRDALVAALRDGESRYAALMEGSQDAVHASRCAADEADFWEEAATARDTVLENISRELGALLAEHHHHGESTKKRRAQRIETKSRNANNEHENAITEPELSNVPSGEENIEKEDEYEEETPLLASLREVPACATAVMDGPRKWSLLLSHKLNTITTMYKEAQARSSIYEGFGSGARELAQDFFAAETAVSEALTDTVALLDAKQRHREMLEGKLRDAQLALEQVKEQSRKESSLRDDEVTALWDLLVRGQPRCATCAGASERTIAQRIFSPR</sequence>
<evidence type="ECO:0000256" key="2">
    <source>
        <dbReference type="SAM" id="MobiDB-lite"/>
    </source>
</evidence>
<feature type="compositionally biased region" description="Low complexity" evidence="2">
    <location>
        <begin position="146"/>
        <end position="162"/>
    </location>
</feature>
<evidence type="ECO:0000256" key="1">
    <source>
        <dbReference type="SAM" id="Coils"/>
    </source>
</evidence>
<gene>
    <name evidence="3" type="ORF">BSAL_72350</name>
</gene>
<protein>
    <submittedName>
        <fullName evidence="3">Uncharacterized protein</fullName>
    </submittedName>
</protein>
<feature type="region of interest" description="Disordered" evidence="2">
    <location>
        <begin position="141"/>
        <end position="162"/>
    </location>
</feature>
<evidence type="ECO:0000313" key="3">
    <source>
        <dbReference type="EMBL" id="CUG06343.1"/>
    </source>
</evidence>
<feature type="coiled-coil region" evidence="1">
    <location>
        <begin position="411"/>
        <end position="438"/>
    </location>
</feature>
<evidence type="ECO:0000313" key="4">
    <source>
        <dbReference type="Proteomes" id="UP000051952"/>
    </source>
</evidence>
<organism evidence="3 4">
    <name type="scientific">Bodo saltans</name>
    <name type="common">Flagellated protozoan</name>
    <dbReference type="NCBI Taxonomy" id="75058"/>
    <lineage>
        <taxon>Eukaryota</taxon>
        <taxon>Discoba</taxon>
        <taxon>Euglenozoa</taxon>
        <taxon>Kinetoplastea</taxon>
        <taxon>Metakinetoplastina</taxon>
        <taxon>Eubodonida</taxon>
        <taxon>Bodonidae</taxon>
        <taxon>Bodo</taxon>
    </lineage>
</organism>
<proteinExistence type="predicted"/>
<dbReference type="AlphaFoldDB" id="A0A0S4J2Q2"/>
<keyword evidence="4" id="KW-1185">Reference proteome</keyword>
<dbReference type="EMBL" id="CYKH01000583">
    <property type="protein sequence ID" value="CUG06343.1"/>
    <property type="molecule type" value="Genomic_DNA"/>
</dbReference>
<feature type="region of interest" description="Disordered" evidence="2">
    <location>
        <begin position="298"/>
        <end position="331"/>
    </location>
</feature>
<dbReference type="Proteomes" id="UP000051952">
    <property type="component" value="Unassembled WGS sequence"/>
</dbReference>
<keyword evidence="1" id="KW-0175">Coiled coil</keyword>
<accession>A0A0S4J2Q2</accession>
<dbReference type="VEuPathDB" id="TriTrypDB:BSAL_72350"/>
<reference evidence="4" key="1">
    <citation type="submission" date="2015-09" db="EMBL/GenBank/DDBJ databases">
        <authorList>
            <consortium name="Pathogen Informatics"/>
        </authorList>
    </citation>
    <scope>NUCLEOTIDE SEQUENCE [LARGE SCALE GENOMIC DNA]</scope>
    <source>
        <strain evidence="4">Lake Konstanz</strain>
    </source>
</reference>
<feature type="compositionally biased region" description="Acidic residues" evidence="2">
    <location>
        <begin position="319"/>
        <end position="331"/>
    </location>
</feature>